<keyword evidence="3" id="KW-1185">Reference proteome</keyword>
<reference evidence="2 3" key="1">
    <citation type="submission" date="2014-06" db="EMBL/GenBank/DDBJ databases">
        <authorList>
            <person name="Swart Estienne"/>
        </authorList>
    </citation>
    <scope>NUCLEOTIDE SEQUENCE [LARGE SCALE GENOMIC DNA]</scope>
    <source>
        <strain evidence="2 3">130c</strain>
    </source>
</reference>
<dbReference type="AlphaFoldDB" id="A0A078A1R3"/>
<gene>
    <name evidence="2" type="primary">Contig12680.g13540</name>
    <name evidence="2" type="ORF">STYLEM_5046</name>
</gene>
<feature type="compositionally biased region" description="Low complexity" evidence="1">
    <location>
        <begin position="37"/>
        <end position="48"/>
    </location>
</feature>
<sequence>MRKGSDETDSNPWALGTKFTKSTKKPQNPIGNSQSSNQGYHNNQQQEQQQHKHIPKMKDRNPFSVFKNHSEIPTEKFNSNLKAILSNFDITQHSICEFMVESVKLNDTRGCSNFDIIEFLLSQVKTKEYFRELPYQETTKLINTLINSMQTNTTYQNKDSCIKLIGHILYEQNQIENPTMTKIYNAIQKLCFAQQTFDQDKQLQQQQLQNSGGSGSSNSQSNKNQRVAINCLANMLILPSQFYKDNQETIFMKLKSLFDQLMRKINQNFKSKRFISFLTTVLRALQLSLSDNTKMVQLNDTETIKLYINFYKLLYLGTPFAEKMLNIKLEETKQKAKKKGEQQQITQQEWDEEELKGDSGSFIIDTSEMSSSDGGLGDGISTKSKGKQSPSSNDSITSSDPYQKIKNHASLSLQILLKFKNKQLFNYWYLLFPSFFLRSQTEFSHSLLSFKSNQQDFNTKKFNHSKVARLARIRRFIQLAVIAGIICIYIELFRGEISENFLKDNNLLKQLIQIENKQDGHQQYYGPKDQNEIFSFITKTAKNFPDKITKVFQSNLLQFLKFYLKSYDRKKITNSINILEEWLKNFKDQNLEDDDETVRNQPINQDSPYQIQSLINLIRQIVDEFLFNKQNTYSDVNISILSLLCNFDQSQWMTVFDEKYTKDIIYYVEHTKQPPLLRAASIKLLGFMVYFDNFFKDEEFKNKVYQLIFENSNDTNQNIQIRNSWALANVCCLNKHMTDEYLIREVLICSINYASSNKEKVSSNGIRALGYFLMNIDTQKLVNEVLPSLNKSQILLNRISNTTIIKIKNQNLDLEMILRTKIHAAQTLIKFVDFRALSDKIVAIKFWETMLNSLEQISTIIPNPNDQKYVNNLEQNILILWELLANIIPSQQRSDENYLRKELKIPQYSGMYDEELIRAETEQLFKDNSNLENKLIKIRSIISCLRDTIQNNEEVHVSFGVFDSLNSLADCQIKNYRLLEALKGVKSSFEPTFEESKSVASDQTLSE</sequence>
<dbReference type="InterPro" id="IPR011989">
    <property type="entry name" value="ARM-like"/>
</dbReference>
<accession>A0A078A1R3</accession>
<dbReference type="EMBL" id="CCKQ01004900">
    <property type="protein sequence ID" value="CDW76050.1"/>
    <property type="molecule type" value="Genomic_DNA"/>
</dbReference>
<dbReference type="Proteomes" id="UP000039865">
    <property type="component" value="Unassembled WGS sequence"/>
</dbReference>
<evidence type="ECO:0000313" key="2">
    <source>
        <dbReference type="EMBL" id="CDW76050.1"/>
    </source>
</evidence>
<dbReference type="SUPFAM" id="SSF48371">
    <property type="entry name" value="ARM repeat"/>
    <property type="match status" value="1"/>
</dbReference>
<dbReference type="InParanoid" id="A0A078A1R3"/>
<dbReference type="PANTHER" id="PTHR13366">
    <property type="entry name" value="MALARIA ANTIGEN-RELATED"/>
    <property type="match status" value="1"/>
</dbReference>
<feature type="region of interest" description="Disordered" evidence="1">
    <location>
        <begin position="336"/>
        <end position="400"/>
    </location>
</feature>
<evidence type="ECO:0000313" key="3">
    <source>
        <dbReference type="Proteomes" id="UP000039865"/>
    </source>
</evidence>
<evidence type="ECO:0000256" key="1">
    <source>
        <dbReference type="SAM" id="MobiDB-lite"/>
    </source>
</evidence>
<dbReference type="Gene3D" id="1.25.10.10">
    <property type="entry name" value="Leucine-rich Repeat Variant"/>
    <property type="match status" value="1"/>
</dbReference>
<proteinExistence type="predicted"/>
<feature type="compositionally biased region" description="Low complexity" evidence="1">
    <location>
        <begin position="389"/>
        <end position="400"/>
    </location>
</feature>
<organism evidence="2 3">
    <name type="scientific">Stylonychia lemnae</name>
    <name type="common">Ciliate</name>
    <dbReference type="NCBI Taxonomy" id="5949"/>
    <lineage>
        <taxon>Eukaryota</taxon>
        <taxon>Sar</taxon>
        <taxon>Alveolata</taxon>
        <taxon>Ciliophora</taxon>
        <taxon>Intramacronucleata</taxon>
        <taxon>Spirotrichea</taxon>
        <taxon>Stichotrichia</taxon>
        <taxon>Sporadotrichida</taxon>
        <taxon>Oxytrichidae</taxon>
        <taxon>Stylonychinae</taxon>
        <taxon>Stylonychia</taxon>
    </lineage>
</organism>
<name>A0A078A1R3_STYLE</name>
<dbReference type="PANTHER" id="PTHR13366:SF0">
    <property type="entry name" value="HEAT REPEAT-CONTAINING PROTEIN 6"/>
    <property type="match status" value="1"/>
</dbReference>
<dbReference type="OrthoDB" id="289293at2759"/>
<feature type="compositionally biased region" description="Polar residues" evidence="1">
    <location>
        <begin position="25"/>
        <end position="36"/>
    </location>
</feature>
<dbReference type="InterPro" id="IPR052107">
    <property type="entry name" value="HEAT6"/>
</dbReference>
<protein>
    <submittedName>
        <fullName evidence="2">Heat repeat-containing protein 6-like</fullName>
    </submittedName>
</protein>
<feature type="region of interest" description="Disordered" evidence="1">
    <location>
        <begin position="203"/>
        <end position="222"/>
    </location>
</feature>
<feature type="region of interest" description="Disordered" evidence="1">
    <location>
        <begin position="1"/>
        <end position="54"/>
    </location>
</feature>
<dbReference type="InterPro" id="IPR016024">
    <property type="entry name" value="ARM-type_fold"/>
</dbReference>